<sequence>MSYQTSGIASSSFSSVPAFCPSPWPRTSSEKSRDPSPTLFSSSSLPPPPKEDIVPGTEIFWVVLQIEGICPPVAKRMLERDPSLIGSMMSSAKFRKIFFPALDQMMEDLECEEVWDLVILLYGDEESSDGKLWTDEEVQNWLERD</sequence>
<proteinExistence type="predicted"/>
<dbReference type="Proteomes" id="UP000289152">
    <property type="component" value="Unassembled WGS sequence"/>
</dbReference>
<dbReference type="AlphaFoldDB" id="A0A4V1M3V1"/>
<dbReference type="EMBL" id="SDIL01000053">
    <property type="protein sequence ID" value="RXK38147.1"/>
    <property type="molecule type" value="Genomic_DNA"/>
</dbReference>
<evidence type="ECO:0000313" key="2">
    <source>
        <dbReference type="EMBL" id="RXK38147.1"/>
    </source>
</evidence>
<comment type="caution">
    <text evidence="2">The sequence shown here is derived from an EMBL/GenBank/DDBJ whole genome shotgun (WGS) entry which is preliminary data.</text>
</comment>
<evidence type="ECO:0000256" key="1">
    <source>
        <dbReference type="SAM" id="MobiDB-lite"/>
    </source>
</evidence>
<feature type="compositionally biased region" description="Low complexity" evidence="1">
    <location>
        <begin position="35"/>
        <end position="44"/>
    </location>
</feature>
<dbReference type="InParanoid" id="A0A4V1M3V1"/>
<keyword evidence="3" id="KW-1185">Reference proteome</keyword>
<dbReference type="VEuPathDB" id="FungiDB:TREMEDRAFT_64667"/>
<protein>
    <submittedName>
        <fullName evidence="2">Uncharacterized protein</fullName>
    </submittedName>
</protein>
<gene>
    <name evidence="2" type="ORF">M231_04608</name>
</gene>
<feature type="region of interest" description="Disordered" evidence="1">
    <location>
        <begin position="1"/>
        <end position="52"/>
    </location>
</feature>
<feature type="compositionally biased region" description="Polar residues" evidence="1">
    <location>
        <begin position="1"/>
        <end position="15"/>
    </location>
</feature>
<name>A0A4V1M3V1_TREME</name>
<evidence type="ECO:0000313" key="3">
    <source>
        <dbReference type="Proteomes" id="UP000289152"/>
    </source>
</evidence>
<accession>A0A4V1M3V1</accession>
<reference evidence="2 3" key="1">
    <citation type="submission" date="2016-06" db="EMBL/GenBank/DDBJ databases">
        <title>Evolution of pathogenesis and genome organization in the Tremellales.</title>
        <authorList>
            <person name="Cuomo C."/>
            <person name="Litvintseva A."/>
            <person name="Heitman J."/>
            <person name="Chen Y."/>
            <person name="Sun S."/>
            <person name="Springer D."/>
            <person name="Dromer F."/>
            <person name="Young S."/>
            <person name="Zeng Q."/>
            <person name="Chapman S."/>
            <person name="Gujja S."/>
            <person name="Saif S."/>
            <person name="Birren B."/>
        </authorList>
    </citation>
    <scope>NUCLEOTIDE SEQUENCE [LARGE SCALE GENOMIC DNA]</scope>
    <source>
        <strain evidence="2 3">ATCC 28783</strain>
    </source>
</reference>
<organism evidence="2 3">
    <name type="scientific">Tremella mesenterica</name>
    <name type="common">Jelly fungus</name>
    <dbReference type="NCBI Taxonomy" id="5217"/>
    <lineage>
        <taxon>Eukaryota</taxon>
        <taxon>Fungi</taxon>
        <taxon>Dikarya</taxon>
        <taxon>Basidiomycota</taxon>
        <taxon>Agaricomycotina</taxon>
        <taxon>Tremellomycetes</taxon>
        <taxon>Tremellales</taxon>
        <taxon>Tremellaceae</taxon>
        <taxon>Tremella</taxon>
    </lineage>
</organism>